<accession>A0ABN4N309</accession>
<keyword evidence="2" id="KW-1185">Reference proteome</keyword>
<protein>
    <submittedName>
        <fullName evidence="1">Uncharacterized protein</fullName>
    </submittedName>
</protein>
<dbReference type="EMBL" id="CP014945">
    <property type="protein sequence ID" value="AMT97353.1"/>
    <property type="molecule type" value="Genomic_DNA"/>
</dbReference>
<evidence type="ECO:0000313" key="2">
    <source>
        <dbReference type="Proteomes" id="UP000076104"/>
    </source>
</evidence>
<dbReference type="Proteomes" id="UP000076104">
    <property type="component" value="Chromosome"/>
</dbReference>
<reference evidence="1 2" key="1">
    <citation type="submission" date="2016-03" db="EMBL/GenBank/DDBJ databases">
        <title>Genome sequencing of Psychrobacter alimentarius PAMC 27889.</title>
        <authorList>
            <person name="Lee J."/>
            <person name="Kim O.-S."/>
        </authorList>
    </citation>
    <scope>NUCLEOTIDE SEQUENCE [LARGE SCALE GENOMIC DNA]</scope>
    <source>
        <strain evidence="1 2">PAMC 27889</strain>
    </source>
</reference>
<dbReference type="RefSeq" id="WP_062844925.1">
    <property type="nucleotide sequence ID" value="NZ_CP014945.1"/>
</dbReference>
<proteinExistence type="predicted"/>
<gene>
    <name evidence="1" type="ORF">A3K91_1755</name>
</gene>
<organism evidence="1 2">
    <name type="scientific">Psychrobacter alimentarius</name>
    <dbReference type="NCBI Taxonomy" id="261164"/>
    <lineage>
        <taxon>Bacteria</taxon>
        <taxon>Pseudomonadati</taxon>
        <taxon>Pseudomonadota</taxon>
        <taxon>Gammaproteobacteria</taxon>
        <taxon>Moraxellales</taxon>
        <taxon>Moraxellaceae</taxon>
        <taxon>Psychrobacter</taxon>
    </lineage>
</organism>
<dbReference type="GeneID" id="33059925"/>
<evidence type="ECO:0000313" key="1">
    <source>
        <dbReference type="EMBL" id="AMT97353.1"/>
    </source>
</evidence>
<sequence length="254" mass="29850">MFSFLNKVGVKKFSHDNRFNEWKKELKARVVPESDFYYKKSKDFNKTFVVEETSLTTMPSFSVRHYLEEAIYLIFTKFDEQVSTAYLQVSLDIANAILALPQSETERWNGEDLYIKEDRPSILIYKLFIEALLADENINMTELACVSDSLLNHLKVYKGSLWEDVTQSQYLSSIWHLMIAGQLKDAKAHLSVRKSFRYTENLYNWTKQLNKLLIEQQSSAEVGAEIDAMFDEVFDVIRSPYWKTDRQKEEINFL</sequence>
<name>A0ABN4N309_9GAMM</name>